<comment type="caution">
    <text evidence="2">The sequence shown here is derived from an EMBL/GenBank/DDBJ whole genome shotgun (WGS) entry which is preliminary data.</text>
</comment>
<accession>A0A368UPB7</accession>
<dbReference type="EMBL" id="QPIZ01000021">
    <property type="protein sequence ID" value="RCW30636.1"/>
    <property type="molecule type" value="Genomic_DNA"/>
</dbReference>
<evidence type="ECO:0000313" key="2">
    <source>
        <dbReference type="EMBL" id="RCW30636.1"/>
    </source>
</evidence>
<sequence>MFLIGITGSFLPYLILLGMAFLFSMQVTSRPDDGVFNSDETSVASNHQLFVPATSLLLSDVDYLVVCDIEQCASECLLNGSGVMHIPDCNLLVDITKWPVIVVPKVDVDVLFSGQLFEFSFSGLSPPVTMS</sequence>
<reference evidence="2 3" key="1">
    <citation type="submission" date="2018-07" db="EMBL/GenBank/DDBJ databases">
        <title>Freshwater and sediment microbial communities from various areas in North America, analyzing microbe dynamics in response to fracking.</title>
        <authorList>
            <person name="Lamendella R."/>
        </authorList>
    </citation>
    <scope>NUCLEOTIDE SEQUENCE [LARGE SCALE GENOMIC DNA]</scope>
    <source>
        <strain evidence="2 3">160A</strain>
    </source>
</reference>
<keyword evidence="1" id="KW-0472">Membrane</keyword>
<gene>
    <name evidence="2" type="ORF">DFO77_12173</name>
</gene>
<protein>
    <submittedName>
        <fullName evidence="2">Uncharacterized protein</fullName>
    </submittedName>
</protein>
<dbReference type="Proteomes" id="UP000252733">
    <property type="component" value="Unassembled WGS sequence"/>
</dbReference>
<name>A0A368UPB7_9BACT</name>
<evidence type="ECO:0000256" key="1">
    <source>
        <dbReference type="SAM" id="Phobius"/>
    </source>
</evidence>
<feature type="transmembrane region" description="Helical" evidence="1">
    <location>
        <begin position="6"/>
        <end position="23"/>
    </location>
</feature>
<keyword evidence="1" id="KW-1133">Transmembrane helix</keyword>
<organism evidence="2 3">
    <name type="scientific">Marinilabilia salmonicolor</name>
    <dbReference type="NCBI Taxonomy" id="989"/>
    <lineage>
        <taxon>Bacteria</taxon>
        <taxon>Pseudomonadati</taxon>
        <taxon>Bacteroidota</taxon>
        <taxon>Bacteroidia</taxon>
        <taxon>Marinilabiliales</taxon>
        <taxon>Marinilabiliaceae</taxon>
        <taxon>Marinilabilia</taxon>
    </lineage>
</organism>
<evidence type="ECO:0000313" key="3">
    <source>
        <dbReference type="Proteomes" id="UP000252733"/>
    </source>
</evidence>
<dbReference type="RefSeq" id="WP_114437601.1">
    <property type="nucleotide sequence ID" value="NZ_QPIZ01000021.1"/>
</dbReference>
<keyword evidence="1" id="KW-0812">Transmembrane</keyword>
<proteinExistence type="predicted"/>
<dbReference type="AlphaFoldDB" id="A0A368UPB7"/>
<keyword evidence="3" id="KW-1185">Reference proteome</keyword>